<feature type="domain" description="Reverse transcriptase Ty1/copia-type" evidence="1">
    <location>
        <begin position="2"/>
        <end position="43"/>
    </location>
</feature>
<sequence length="197" mass="22456">MMINIAAHKRWKIHQLDVKSVFLQGEISENVYVEQPQGYKVKGVKIDKDEGGNYVDGSTINKLWEALYCKKDTKVLERDSKPCSKKQPVVTLFTTEAEFMTADTCQAIWMKRVLSELGQEIRDCIHIKCDNSSTIKLSKNPIMHGRCKHIDVRLHHSLEKAPVALPWRSGGRDDARAPHRALKLRTKLGMCEISDVN</sequence>
<dbReference type="EMBL" id="BAABME010004317">
    <property type="protein sequence ID" value="GAA0161932.1"/>
    <property type="molecule type" value="Genomic_DNA"/>
</dbReference>
<keyword evidence="3" id="KW-1185">Reference proteome</keyword>
<dbReference type="Pfam" id="PF07727">
    <property type="entry name" value="RVT_2"/>
    <property type="match status" value="1"/>
</dbReference>
<evidence type="ECO:0000313" key="2">
    <source>
        <dbReference type="EMBL" id="GAA0161932.1"/>
    </source>
</evidence>
<accession>A0AAV3QCV8</accession>
<dbReference type="PANTHER" id="PTHR11439">
    <property type="entry name" value="GAG-POL-RELATED RETROTRANSPOSON"/>
    <property type="match status" value="1"/>
</dbReference>
<evidence type="ECO:0000313" key="3">
    <source>
        <dbReference type="Proteomes" id="UP001454036"/>
    </source>
</evidence>
<dbReference type="Proteomes" id="UP001454036">
    <property type="component" value="Unassembled WGS sequence"/>
</dbReference>
<name>A0AAV3QCV8_LITER</name>
<gene>
    <name evidence="2" type="ORF">LIER_18136</name>
</gene>
<dbReference type="PANTHER" id="PTHR11439:SF517">
    <property type="entry name" value="CYSTEINE-RICH RLK (RECEPTOR-LIKE PROTEIN KINASE) 8"/>
    <property type="match status" value="1"/>
</dbReference>
<organism evidence="2 3">
    <name type="scientific">Lithospermum erythrorhizon</name>
    <name type="common">Purple gromwell</name>
    <name type="synonym">Lithospermum officinale var. erythrorhizon</name>
    <dbReference type="NCBI Taxonomy" id="34254"/>
    <lineage>
        <taxon>Eukaryota</taxon>
        <taxon>Viridiplantae</taxon>
        <taxon>Streptophyta</taxon>
        <taxon>Embryophyta</taxon>
        <taxon>Tracheophyta</taxon>
        <taxon>Spermatophyta</taxon>
        <taxon>Magnoliopsida</taxon>
        <taxon>eudicotyledons</taxon>
        <taxon>Gunneridae</taxon>
        <taxon>Pentapetalae</taxon>
        <taxon>asterids</taxon>
        <taxon>lamiids</taxon>
        <taxon>Boraginales</taxon>
        <taxon>Boraginaceae</taxon>
        <taxon>Boraginoideae</taxon>
        <taxon>Lithospermeae</taxon>
        <taxon>Lithospermum</taxon>
    </lineage>
</organism>
<proteinExistence type="predicted"/>
<reference evidence="2 3" key="1">
    <citation type="submission" date="2024-01" db="EMBL/GenBank/DDBJ databases">
        <title>The complete chloroplast genome sequence of Lithospermum erythrorhizon: insights into the phylogenetic relationship among Boraginaceae species and the maternal lineages of purple gromwells.</title>
        <authorList>
            <person name="Okada T."/>
            <person name="Watanabe K."/>
        </authorList>
    </citation>
    <scope>NUCLEOTIDE SEQUENCE [LARGE SCALE GENOMIC DNA]</scope>
</reference>
<dbReference type="AlphaFoldDB" id="A0AAV3QCV8"/>
<protein>
    <recommendedName>
        <fullName evidence="1">Reverse transcriptase Ty1/copia-type domain-containing protein</fullName>
    </recommendedName>
</protein>
<dbReference type="InterPro" id="IPR013103">
    <property type="entry name" value="RVT_2"/>
</dbReference>
<comment type="caution">
    <text evidence="2">The sequence shown here is derived from an EMBL/GenBank/DDBJ whole genome shotgun (WGS) entry which is preliminary data.</text>
</comment>
<dbReference type="CDD" id="cd09272">
    <property type="entry name" value="RNase_HI_RT_Ty1"/>
    <property type="match status" value="1"/>
</dbReference>
<evidence type="ECO:0000259" key="1">
    <source>
        <dbReference type="Pfam" id="PF07727"/>
    </source>
</evidence>